<organism evidence="10 11">
    <name type="scientific">candidate division WWE3 bacterium</name>
    <dbReference type="NCBI Taxonomy" id="2053526"/>
    <lineage>
        <taxon>Bacteria</taxon>
        <taxon>Katanobacteria</taxon>
    </lineage>
</organism>
<keyword evidence="4 7" id="KW-0328">Glycosyltransferase</keyword>
<comment type="catalytic activity">
    <reaction evidence="1 7">
        <text>[(1-&gt;4)-alpha-D-glucosyl](n) + ADP-alpha-D-glucose = [(1-&gt;4)-alpha-D-glucosyl](n+1) + ADP + H(+)</text>
        <dbReference type="Rhea" id="RHEA:18189"/>
        <dbReference type="Rhea" id="RHEA-COMP:9584"/>
        <dbReference type="Rhea" id="RHEA-COMP:9587"/>
        <dbReference type="ChEBI" id="CHEBI:15378"/>
        <dbReference type="ChEBI" id="CHEBI:15444"/>
        <dbReference type="ChEBI" id="CHEBI:57498"/>
        <dbReference type="ChEBI" id="CHEBI:456216"/>
        <dbReference type="EC" id="2.4.1.21"/>
    </reaction>
</comment>
<accession>A0A955EDA8</accession>
<dbReference type="EC" id="2.4.1.21" evidence="7"/>
<dbReference type="Proteomes" id="UP000740557">
    <property type="component" value="Unassembled WGS sequence"/>
</dbReference>
<dbReference type="GO" id="GO:0005978">
    <property type="term" value="P:glycogen biosynthetic process"/>
    <property type="evidence" value="ECO:0007669"/>
    <property type="project" value="UniProtKB-UniRule"/>
</dbReference>
<keyword evidence="6 7" id="KW-0320">Glycogen biosynthesis</keyword>
<feature type="domain" description="Starch synthase catalytic" evidence="9">
    <location>
        <begin position="27"/>
        <end position="267"/>
    </location>
</feature>
<evidence type="ECO:0000256" key="5">
    <source>
        <dbReference type="ARBA" id="ARBA00022679"/>
    </source>
</evidence>
<comment type="function">
    <text evidence="2 7">Synthesizes alpha-1,4-glucan chains using ADP-glucose.</text>
</comment>
<comment type="caution">
    <text evidence="7">Lacks conserved residue(s) required for the propagation of feature annotation.</text>
</comment>
<reference evidence="10" key="1">
    <citation type="submission" date="2020-04" db="EMBL/GenBank/DDBJ databases">
        <authorList>
            <person name="Zhang T."/>
        </authorList>
    </citation>
    <scope>NUCLEOTIDE SEQUENCE</scope>
    <source>
        <strain evidence="10">HKST-UBA79</strain>
    </source>
</reference>
<dbReference type="PANTHER" id="PTHR45825:SF11">
    <property type="entry name" value="ALPHA AMYLASE DOMAIN-CONTAINING PROTEIN"/>
    <property type="match status" value="1"/>
</dbReference>
<dbReference type="EMBL" id="JAGQNX010000021">
    <property type="protein sequence ID" value="MCA9308034.1"/>
    <property type="molecule type" value="Genomic_DNA"/>
</dbReference>
<protein>
    <recommendedName>
        <fullName evidence="7">Glycogen synthase</fullName>
        <ecNumber evidence="7">2.4.1.21</ecNumber>
    </recommendedName>
    <alternativeName>
        <fullName evidence="7">Starch [bacterial glycogen] synthase</fullName>
    </alternativeName>
</protein>
<dbReference type="GO" id="GO:0009011">
    <property type="term" value="F:alpha-1,4-glucan glucosyltransferase (ADP-glucose donor) activity"/>
    <property type="evidence" value="ECO:0007669"/>
    <property type="project" value="UniProtKB-UniRule"/>
</dbReference>
<evidence type="ECO:0000313" key="10">
    <source>
        <dbReference type="EMBL" id="MCA9308034.1"/>
    </source>
</evidence>
<dbReference type="InterPro" id="IPR013534">
    <property type="entry name" value="Starch_synth_cat_dom"/>
</dbReference>
<dbReference type="NCBIfam" id="TIGR02095">
    <property type="entry name" value="glgA"/>
    <property type="match status" value="1"/>
</dbReference>
<dbReference type="PANTHER" id="PTHR45825">
    <property type="entry name" value="GRANULE-BOUND STARCH SYNTHASE 1, CHLOROPLASTIC/AMYLOPLASTIC"/>
    <property type="match status" value="1"/>
</dbReference>
<evidence type="ECO:0000256" key="3">
    <source>
        <dbReference type="ARBA" id="ARBA00010281"/>
    </source>
</evidence>
<evidence type="ECO:0000256" key="7">
    <source>
        <dbReference type="HAMAP-Rule" id="MF_00484"/>
    </source>
</evidence>
<dbReference type="InterPro" id="IPR011835">
    <property type="entry name" value="GS/SS"/>
</dbReference>
<dbReference type="SUPFAM" id="SSF53756">
    <property type="entry name" value="UDP-Glycosyltransferase/glycogen phosphorylase"/>
    <property type="match status" value="1"/>
</dbReference>
<dbReference type="Gene3D" id="3.40.50.2000">
    <property type="entry name" value="Glycogen Phosphorylase B"/>
    <property type="match status" value="2"/>
</dbReference>
<sequence>MATNQIIKVLENLITDVPENRGVAPMKILMVGAEVYPYASVGGYAMVLNYLSRALAAKGHDVRVFMPKFGFIDKGTQFDLETVIEGLRVPTDDPSEPYLICNVKVHRTSAGVMTYFLENMEYYEKRANVYGYVDDAVRWALLSRGALEFIRTGMFIPDIIHTHDWHTSVLCDYVNRNYRDDDILNDISTVLTIHSMGHQGMFNHRHVSELDYDDGRSSVAALLSDRINKQNFLRRGILYADMLTTVSKTYAKEILTPEYGECLDKLLLEVRSKLVGIVNGLNNVDFNPSTDPLLAKNFDIHTLPNRVENKYALQDALGLPIKQDALVVGMLGRLDGQKGTDLAIKTMRHVLKDFNVQFVQVGGGDGGLAEQLRGLHAEFPTKVGIHPYPNFSNLPRLMFGGSDVMLFPSRFEPCGIVQMEAMRYGSIPIVRDIGGLADTVTAFNSITQEGTGLKFNDFNEFALFGQIVRAIELFQHKKLWNTLQKNAMSTDFSWSVRAQDYEKVYKAAQALHRKAFTRGVLDLD</sequence>
<evidence type="ECO:0000256" key="6">
    <source>
        <dbReference type="ARBA" id="ARBA00023056"/>
    </source>
</evidence>
<evidence type="ECO:0000313" key="11">
    <source>
        <dbReference type="Proteomes" id="UP000740557"/>
    </source>
</evidence>
<dbReference type="InterPro" id="IPR001296">
    <property type="entry name" value="Glyco_trans_1"/>
</dbReference>
<evidence type="ECO:0000256" key="1">
    <source>
        <dbReference type="ARBA" id="ARBA00001478"/>
    </source>
</evidence>
<keyword evidence="5 7" id="KW-0808">Transferase</keyword>
<comment type="pathway">
    <text evidence="7">Glycan biosynthesis; glycogen biosynthesis.</text>
</comment>
<proteinExistence type="inferred from homology"/>
<comment type="caution">
    <text evidence="10">The sequence shown here is derived from an EMBL/GenBank/DDBJ whole genome shotgun (WGS) entry which is preliminary data.</text>
</comment>
<feature type="domain" description="Glycosyl transferase family 1" evidence="8">
    <location>
        <begin position="320"/>
        <end position="444"/>
    </location>
</feature>
<dbReference type="CDD" id="cd03791">
    <property type="entry name" value="GT5_Glycogen_synthase_DULL1-like"/>
    <property type="match status" value="1"/>
</dbReference>
<dbReference type="Pfam" id="PF00534">
    <property type="entry name" value="Glycos_transf_1"/>
    <property type="match status" value="1"/>
</dbReference>
<reference evidence="10" key="2">
    <citation type="journal article" date="2021" name="Microbiome">
        <title>Successional dynamics and alternative stable states in a saline activated sludge microbial community over 9 years.</title>
        <authorList>
            <person name="Wang Y."/>
            <person name="Ye J."/>
            <person name="Ju F."/>
            <person name="Liu L."/>
            <person name="Boyd J.A."/>
            <person name="Deng Y."/>
            <person name="Parks D.H."/>
            <person name="Jiang X."/>
            <person name="Yin X."/>
            <person name="Woodcroft B.J."/>
            <person name="Tyson G.W."/>
            <person name="Hugenholtz P."/>
            <person name="Polz M.F."/>
            <person name="Zhang T."/>
        </authorList>
    </citation>
    <scope>NUCLEOTIDE SEQUENCE</scope>
    <source>
        <strain evidence="10">HKST-UBA79</strain>
    </source>
</reference>
<dbReference type="GO" id="GO:0004373">
    <property type="term" value="F:alpha-1,4-glucan glucosyltransferase (UDP-glucose donor) activity"/>
    <property type="evidence" value="ECO:0007669"/>
    <property type="project" value="InterPro"/>
</dbReference>
<name>A0A955EDA8_UNCKA</name>
<evidence type="ECO:0000259" key="9">
    <source>
        <dbReference type="Pfam" id="PF08323"/>
    </source>
</evidence>
<evidence type="ECO:0000256" key="2">
    <source>
        <dbReference type="ARBA" id="ARBA00002764"/>
    </source>
</evidence>
<dbReference type="HAMAP" id="MF_00484">
    <property type="entry name" value="Glycogen_synth"/>
    <property type="match status" value="1"/>
</dbReference>
<dbReference type="AlphaFoldDB" id="A0A955EDA8"/>
<comment type="similarity">
    <text evidence="3 7">Belongs to the glycosyltransferase 1 family. Bacterial/plant glycogen synthase subfamily.</text>
</comment>
<dbReference type="Pfam" id="PF08323">
    <property type="entry name" value="Glyco_transf_5"/>
    <property type="match status" value="1"/>
</dbReference>
<evidence type="ECO:0000259" key="8">
    <source>
        <dbReference type="Pfam" id="PF00534"/>
    </source>
</evidence>
<evidence type="ECO:0000256" key="4">
    <source>
        <dbReference type="ARBA" id="ARBA00022676"/>
    </source>
</evidence>
<gene>
    <name evidence="7" type="primary">glgA</name>
    <name evidence="10" type="ORF">KC980_00840</name>
</gene>